<organism evidence="2">
    <name type="scientific">Picea sitchensis</name>
    <name type="common">Sitka spruce</name>
    <name type="synonym">Pinus sitchensis</name>
    <dbReference type="NCBI Taxonomy" id="3332"/>
    <lineage>
        <taxon>Eukaryota</taxon>
        <taxon>Viridiplantae</taxon>
        <taxon>Streptophyta</taxon>
        <taxon>Embryophyta</taxon>
        <taxon>Tracheophyta</taxon>
        <taxon>Spermatophyta</taxon>
        <taxon>Pinopsida</taxon>
        <taxon>Pinidae</taxon>
        <taxon>Conifers I</taxon>
        <taxon>Pinales</taxon>
        <taxon>Pinaceae</taxon>
        <taxon>Picea</taxon>
    </lineage>
</organism>
<dbReference type="AlphaFoldDB" id="A9NVT1"/>
<feature type="region of interest" description="Disordered" evidence="1">
    <location>
        <begin position="1"/>
        <end position="25"/>
    </location>
</feature>
<feature type="compositionally biased region" description="Basic and acidic residues" evidence="1">
    <location>
        <begin position="10"/>
        <end position="19"/>
    </location>
</feature>
<reference evidence="2" key="1">
    <citation type="journal article" date="2008" name="BMC Genomics">
        <title>A conifer genomics resource of 200,000 spruce (Picea spp.) ESTs and 6,464 high-quality, sequence-finished full-length cDNAs for Sitka spruce (Picea sitchensis).</title>
        <authorList>
            <person name="Ralph S.G."/>
            <person name="Chun H.J."/>
            <person name="Kolosova N."/>
            <person name="Cooper D."/>
            <person name="Oddy C."/>
            <person name="Ritland C.E."/>
            <person name="Kirkpatrick R."/>
            <person name="Moore R."/>
            <person name="Barber S."/>
            <person name="Holt R.A."/>
            <person name="Jones S.J."/>
            <person name="Marra M.A."/>
            <person name="Douglas C.J."/>
            <person name="Ritland K."/>
            <person name="Bohlmann J."/>
        </authorList>
    </citation>
    <scope>NUCLEOTIDE SEQUENCE</scope>
    <source>
        <tissue evidence="2">Bark</tissue>
    </source>
</reference>
<protein>
    <submittedName>
        <fullName evidence="2">Uncharacterized protein</fullName>
    </submittedName>
</protein>
<evidence type="ECO:0000313" key="2">
    <source>
        <dbReference type="EMBL" id="ABK24742.1"/>
    </source>
</evidence>
<sequence>MATAIGVKEGGAKSGDKENNSNSENANKMSEMAKGECSLDTFTGALARGSVIGGAAGLLMQLRAGSGAFSLKAVPYSMVRGALAFGSALGVYEATNCKLTQAGVMGDLSSSTVAGGVGTGLGGILFSAFPWTRPNSTKMYAEKFKQFQREIPKNFAKYAAIGGVYFGLESIVLSKYFPDQQD</sequence>
<proteinExistence type="evidence at transcript level"/>
<accession>A9NVT1</accession>
<dbReference type="OMA" id="YFPDQQD"/>
<name>A9NVT1_PICSI</name>
<dbReference type="EMBL" id="EF085437">
    <property type="protein sequence ID" value="ABK24742.1"/>
    <property type="molecule type" value="mRNA"/>
</dbReference>
<evidence type="ECO:0000256" key="1">
    <source>
        <dbReference type="SAM" id="MobiDB-lite"/>
    </source>
</evidence>